<sequence>MDETTVARTIVQAEDQLVAAAKKPSRKGNPEVLVQIGSRSRLWWPEKMLKGQCEIIGQSVDPLVSELPYMTAYKNTPYLVMSGADWSSWGDADCPILEQF</sequence>
<accession>A0A085LRX5</accession>
<evidence type="ECO:0000313" key="1">
    <source>
        <dbReference type="EMBL" id="KFD47721.1"/>
    </source>
</evidence>
<proteinExistence type="predicted"/>
<dbReference type="Proteomes" id="UP000030764">
    <property type="component" value="Unassembled WGS sequence"/>
</dbReference>
<organism evidence="1 2">
    <name type="scientific">Trichuris suis</name>
    <name type="common">pig whipworm</name>
    <dbReference type="NCBI Taxonomy" id="68888"/>
    <lineage>
        <taxon>Eukaryota</taxon>
        <taxon>Metazoa</taxon>
        <taxon>Ecdysozoa</taxon>
        <taxon>Nematoda</taxon>
        <taxon>Enoplea</taxon>
        <taxon>Dorylaimia</taxon>
        <taxon>Trichinellida</taxon>
        <taxon>Trichuridae</taxon>
        <taxon>Trichuris</taxon>
    </lineage>
</organism>
<protein>
    <submittedName>
        <fullName evidence="1">Uncharacterized protein</fullName>
    </submittedName>
</protein>
<dbReference type="AlphaFoldDB" id="A0A085LRX5"/>
<dbReference type="EMBL" id="KL363316">
    <property type="protein sequence ID" value="KFD47721.1"/>
    <property type="molecule type" value="Genomic_DNA"/>
</dbReference>
<reference evidence="1 2" key="1">
    <citation type="journal article" date="2014" name="Nat. Genet.">
        <title>Genome and transcriptome of the porcine whipworm Trichuris suis.</title>
        <authorList>
            <person name="Jex A.R."/>
            <person name="Nejsum P."/>
            <person name="Schwarz E.M."/>
            <person name="Hu L."/>
            <person name="Young N.D."/>
            <person name="Hall R.S."/>
            <person name="Korhonen P.K."/>
            <person name="Liao S."/>
            <person name="Thamsborg S."/>
            <person name="Xia J."/>
            <person name="Xu P."/>
            <person name="Wang S."/>
            <person name="Scheerlinck J.P."/>
            <person name="Hofmann A."/>
            <person name="Sternberg P.W."/>
            <person name="Wang J."/>
            <person name="Gasser R.B."/>
        </authorList>
    </citation>
    <scope>NUCLEOTIDE SEQUENCE [LARGE SCALE GENOMIC DNA]</scope>
    <source>
        <strain evidence="1">DCEP-RM93M</strain>
    </source>
</reference>
<evidence type="ECO:0000313" key="2">
    <source>
        <dbReference type="Proteomes" id="UP000030764"/>
    </source>
</evidence>
<keyword evidence="2" id="KW-1185">Reference proteome</keyword>
<name>A0A085LRX5_9BILA</name>
<gene>
    <name evidence="1" type="ORF">M513_11399</name>
</gene>